<evidence type="ECO:0000256" key="4">
    <source>
        <dbReference type="SAM" id="Coils"/>
    </source>
</evidence>
<dbReference type="NCBIfam" id="TIGR00229">
    <property type="entry name" value="sensory_box"/>
    <property type="match status" value="3"/>
</dbReference>
<dbReference type="Pfam" id="PF13426">
    <property type="entry name" value="PAS_9"/>
    <property type="match status" value="2"/>
</dbReference>
<dbReference type="InterPro" id="IPR003594">
    <property type="entry name" value="HATPase_dom"/>
</dbReference>
<dbReference type="Pfam" id="PF02518">
    <property type="entry name" value="HATPase_c"/>
    <property type="match status" value="1"/>
</dbReference>
<dbReference type="AlphaFoldDB" id="A0A846QHX6"/>
<comment type="catalytic activity">
    <reaction evidence="1">
        <text>ATP + protein L-histidine = ADP + protein N-phospho-L-histidine.</text>
        <dbReference type="EC" id="2.7.13.3"/>
    </reaction>
</comment>
<dbReference type="PROSITE" id="PS50112">
    <property type="entry name" value="PAS"/>
    <property type="match status" value="2"/>
</dbReference>
<dbReference type="Gene3D" id="1.10.287.130">
    <property type="match status" value="1"/>
</dbReference>
<dbReference type="Gene3D" id="3.30.565.10">
    <property type="entry name" value="Histidine kinase-like ATPase, C-terminal domain"/>
    <property type="match status" value="1"/>
</dbReference>
<dbReference type="InterPro" id="IPR036890">
    <property type="entry name" value="HATPase_C_sf"/>
</dbReference>
<proteinExistence type="predicted"/>
<dbReference type="SUPFAM" id="SSF47384">
    <property type="entry name" value="Homodimeric domain of signal transducing histidine kinase"/>
    <property type="match status" value="1"/>
</dbReference>
<dbReference type="InterPro" id="IPR003661">
    <property type="entry name" value="HisK_dim/P_dom"/>
</dbReference>
<accession>A0A846QHX6</accession>
<evidence type="ECO:0000259" key="5">
    <source>
        <dbReference type="PROSITE" id="PS50109"/>
    </source>
</evidence>
<dbReference type="PANTHER" id="PTHR43065">
    <property type="entry name" value="SENSOR HISTIDINE KINASE"/>
    <property type="match status" value="1"/>
</dbReference>
<dbReference type="InterPro" id="IPR035965">
    <property type="entry name" value="PAS-like_dom_sf"/>
</dbReference>
<dbReference type="InterPro" id="IPR036097">
    <property type="entry name" value="HisK_dim/P_sf"/>
</dbReference>
<evidence type="ECO:0000313" key="7">
    <source>
        <dbReference type="EMBL" id="NJB68446.1"/>
    </source>
</evidence>
<evidence type="ECO:0000256" key="2">
    <source>
        <dbReference type="ARBA" id="ARBA00012438"/>
    </source>
</evidence>
<keyword evidence="8" id="KW-1185">Reference proteome</keyword>
<dbReference type="CDD" id="cd00130">
    <property type="entry name" value="PAS"/>
    <property type="match status" value="2"/>
</dbReference>
<evidence type="ECO:0000256" key="1">
    <source>
        <dbReference type="ARBA" id="ARBA00000085"/>
    </source>
</evidence>
<sequence length="705" mass="79692">MDPAGEIRALTDRIARLEQENAALRDTGEDLERELVIYRAVLEGMADGILLMQETFTKCNQSACRIWKCEKGDIIGYSPEKFAPPFQPNGRESVGMAHEKIQAALKGAPQRFYWKDLRGDGTLTDTEVFLKAVSINDTDYVVATVRDITDELRKERERTILFDRMEHILEARTRELHSSHDLLKDERSYRAQVEADLERADLELNQVFETSTDGLIVTDSHKNILKINRAFLELSGYRAEEVHARKCFEIFPCENCDRKRCRAATRLKGRNRVDYETECISATGERVACAVTATKLKESSGTQVGMVISYKNITDYRQWVQALQYSEELHRITLASISDAVFITDDDGNFHYVSPSVEGVFCLTEEEVWWLGNIHELLGRGFFDLAELEARGEIRNIELSLTDRQGGPHELMVNVKRVNIQNGTVLITCRDITEKSLAEREARLKHEQLIHAGKMVSLGILVSGVAHEVNNPNNYIMLNTQLLSRMWHDAAPVLERYHEEHGDFLIGGLRYSHARTRIPGLFDSVLEGSARIKRIVQDLKDYARHDSTDMSQTVHVNSVIKHSLNLLGNQIRKSTDHFSIAFEKTRPRVRGNYQKIEQVIINLVQNACEALPDKSHSVAVEAITLADPARVTVLVRDEGTGITQQDMQHIMDPFFTTKRDIGGTGLGLSVSQKIVQEHDGTLEFTSEPGRGTVAALTLPLMPPEE</sequence>
<name>A0A846QHX6_9BACT</name>
<feature type="domain" description="PAS" evidence="6">
    <location>
        <begin position="326"/>
        <end position="368"/>
    </location>
</feature>
<dbReference type="RefSeq" id="WP_167941513.1">
    <property type="nucleotide sequence ID" value="NZ_JAATJA010000002.1"/>
</dbReference>
<organism evidence="7 8">
    <name type="scientific">Desulfobaculum xiamenense</name>
    <dbReference type="NCBI Taxonomy" id="995050"/>
    <lineage>
        <taxon>Bacteria</taxon>
        <taxon>Pseudomonadati</taxon>
        <taxon>Thermodesulfobacteriota</taxon>
        <taxon>Desulfovibrionia</taxon>
        <taxon>Desulfovibrionales</taxon>
        <taxon>Desulfovibrionaceae</taxon>
        <taxon>Desulfobaculum</taxon>
    </lineage>
</organism>
<dbReference type="Gene3D" id="3.30.450.20">
    <property type="entry name" value="PAS domain"/>
    <property type="match status" value="3"/>
</dbReference>
<gene>
    <name evidence="7" type="ORF">GGQ74_002119</name>
</gene>
<dbReference type="Proteomes" id="UP000580856">
    <property type="component" value="Unassembled WGS sequence"/>
</dbReference>
<dbReference type="InterPro" id="IPR001610">
    <property type="entry name" value="PAC"/>
</dbReference>
<feature type="coiled-coil region" evidence="4">
    <location>
        <begin position="7"/>
        <end position="34"/>
    </location>
</feature>
<keyword evidence="4" id="KW-0175">Coiled coil</keyword>
<dbReference type="CDD" id="cd00082">
    <property type="entry name" value="HisKA"/>
    <property type="match status" value="1"/>
</dbReference>
<dbReference type="InterPro" id="IPR005467">
    <property type="entry name" value="His_kinase_dom"/>
</dbReference>
<dbReference type="Pfam" id="PF13188">
    <property type="entry name" value="PAS_8"/>
    <property type="match status" value="1"/>
</dbReference>
<dbReference type="EC" id="2.7.13.3" evidence="2"/>
<dbReference type="InterPro" id="IPR000014">
    <property type="entry name" value="PAS"/>
</dbReference>
<evidence type="ECO:0000259" key="6">
    <source>
        <dbReference type="PROSITE" id="PS50112"/>
    </source>
</evidence>
<dbReference type="EMBL" id="JAATJA010000002">
    <property type="protein sequence ID" value="NJB68446.1"/>
    <property type="molecule type" value="Genomic_DNA"/>
</dbReference>
<dbReference type="PANTHER" id="PTHR43065:SF42">
    <property type="entry name" value="TWO-COMPONENT SENSOR PPRA"/>
    <property type="match status" value="1"/>
</dbReference>
<dbReference type="SMART" id="SM00387">
    <property type="entry name" value="HATPase_c"/>
    <property type="match status" value="1"/>
</dbReference>
<comment type="caution">
    <text evidence="7">The sequence shown here is derived from an EMBL/GenBank/DDBJ whole genome shotgun (WGS) entry which is preliminary data.</text>
</comment>
<dbReference type="GO" id="GO:0000155">
    <property type="term" value="F:phosphorelay sensor kinase activity"/>
    <property type="evidence" value="ECO:0007669"/>
    <property type="project" value="InterPro"/>
</dbReference>
<dbReference type="SUPFAM" id="SSF55785">
    <property type="entry name" value="PYP-like sensor domain (PAS domain)"/>
    <property type="match status" value="3"/>
</dbReference>
<dbReference type="SUPFAM" id="SSF55874">
    <property type="entry name" value="ATPase domain of HSP90 chaperone/DNA topoisomerase II/histidine kinase"/>
    <property type="match status" value="1"/>
</dbReference>
<protein>
    <recommendedName>
        <fullName evidence="2">histidine kinase</fullName>
        <ecNumber evidence="2">2.7.13.3</ecNumber>
    </recommendedName>
</protein>
<dbReference type="PROSITE" id="PS50109">
    <property type="entry name" value="HIS_KIN"/>
    <property type="match status" value="1"/>
</dbReference>
<dbReference type="InterPro" id="IPR004358">
    <property type="entry name" value="Sig_transdc_His_kin-like_C"/>
</dbReference>
<evidence type="ECO:0000256" key="3">
    <source>
        <dbReference type="ARBA" id="ARBA00022553"/>
    </source>
</evidence>
<dbReference type="PRINTS" id="PR00344">
    <property type="entry name" value="BCTRLSENSOR"/>
</dbReference>
<evidence type="ECO:0000313" key="8">
    <source>
        <dbReference type="Proteomes" id="UP000580856"/>
    </source>
</evidence>
<dbReference type="SMART" id="SM00091">
    <property type="entry name" value="PAS"/>
    <property type="match status" value="3"/>
</dbReference>
<feature type="domain" description="Histidine kinase" evidence="5">
    <location>
        <begin position="464"/>
        <end position="702"/>
    </location>
</feature>
<feature type="domain" description="PAS" evidence="6">
    <location>
        <begin position="200"/>
        <end position="245"/>
    </location>
</feature>
<dbReference type="SMART" id="SM00086">
    <property type="entry name" value="PAC"/>
    <property type="match status" value="2"/>
</dbReference>
<reference evidence="7 8" key="1">
    <citation type="submission" date="2020-03" db="EMBL/GenBank/DDBJ databases">
        <title>Genomic Encyclopedia of Type Strains, Phase IV (KMG-IV): sequencing the most valuable type-strain genomes for metagenomic binning, comparative biology and taxonomic classification.</title>
        <authorList>
            <person name="Goeker M."/>
        </authorList>
    </citation>
    <scope>NUCLEOTIDE SEQUENCE [LARGE SCALE GENOMIC DNA]</scope>
    <source>
        <strain evidence="7 8">DSM 24233</strain>
    </source>
</reference>
<keyword evidence="3" id="KW-0597">Phosphoprotein</keyword>